<gene>
    <name evidence="10" type="ORF">DW682_02410</name>
</gene>
<reference evidence="10 11" key="1">
    <citation type="submission" date="2018-08" db="EMBL/GenBank/DDBJ databases">
        <title>A genome reference for cultivated species of the human gut microbiota.</title>
        <authorList>
            <person name="Zou Y."/>
            <person name="Xue W."/>
            <person name="Luo G."/>
        </authorList>
    </citation>
    <scope>NUCLEOTIDE SEQUENCE [LARGE SCALE GENOMIC DNA]</scope>
    <source>
        <strain evidence="10 11">AM25-33</strain>
    </source>
</reference>
<dbReference type="SUPFAM" id="SSF53335">
    <property type="entry name" value="S-adenosyl-L-methionine-dependent methyltransferases"/>
    <property type="match status" value="1"/>
</dbReference>
<evidence type="ECO:0000313" key="11">
    <source>
        <dbReference type="Proteomes" id="UP000283983"/>
    </source>
</evidence>
<dbReference type="GO" id="GO:0008170">
    <property type="term" value="F:N-methyltransferase activity"/>
    <property type="evidence" value="ECO:0007669"/>
    <property type="project" value="InterPro"/>
</dbReference>
<dbReference type="Proteomes" id="UP000283983">
    <property type="component" value="Unassembled WGS sequence"/>
</dbReference>
<keyword evidence="6" id="KW-0680">Restriction system</keyword>
<dbReference type="PANTHER" id="PTHR42933">
    <property type="entry name" value="SLR6095 PROTEIN"/>
    <property type="match status" value="1"/>
</dbReference>
<dbReference type="InterPro" id="IPR022749">
    <property type="entry name" value="D12N6_MeTrfase_N"/>
</dbReference>
<protein>
    <recommendedName>
        <fullName evidence="2">site-specific DNA-methyltransferase (adenine-specific)</fullName>
        <ecNumber evidence="2">2.1.1.72</ecNumber>
    </recommendedName>
</protein>
<evidence type="ECO:0000256" key="7">
    <source>
        <dbReference type="ARBA" id="ARBA00047942"/>
    </source>
</evidence>
<keyword evidence="11" id="KW-1185">Reference proteome</keyword>
<dbReference type="InterPro" id="IPR002052">
    <property type="entry name" value="DNA_methylase_N6_adenine_CS"/>
</dbReference>
<comment type="catalytic activity">
    <reaction evidence="7">
        <text>a 2'-deoxyadenosine in DNA + S-adenosyl-L-methionine = an N(6)-methyl-2'-deoxyadenosine in DNA + S-adenosyl-L-homocysteine + H(+)</text>
        <dbReference type="Rhea" id="RHEA:15197"/>
        <dbReference type="Rhea" id="RHEA-COMP:12418"/>
        <dbReference type="Rhea" id="RHEA-COMP:12419"/>
        <dbReference type="ChEBI" id="CHEBI:15378"/>
        <dbReference type="ChEBI" id="CHEBI:57856"/>
        <dbReference type="ChEBI" id="CHEBI:59789"/>
        <dbReference type="ChEBI" id="CHEBI:90615"/>
        <dbReference type="ChEBI" id="CHEBI:90616"/>
        <dbReference type="EC" id="2.1.1.72"/>
    </reaction>
</comment>
<dbReference type="InParanoid" id="A0A414NFZ5"/>
<dbReference type="GO" id="GO:0032259">
    <property type="term" value="P:methylation"/>
    <property type="evidence" value="ECO:0007669"/>
    <property type="project" value="UniProtKB-KW"/>
</dbReference>
<dbReference type="InterPro" id="IPR038333">
    <property type="entry name" value="T1MK-like_N_sf"/>
</dbReference>
<dbReference type="PRINTS" id="PR00507">
    <property type="entry name" value="N12N6MTFRASE"/>
</dbReference>
<dbReference type="GO" id="GO:0003677">
    <property type="term" value="F:DNA binding"/>
    <property type="evidence" value="ECO:0007669"/>
    <property type="project" value="InterPro"/>
</dbReference>
<evidence type="ECO:0000256" key="3">
    <source>
        <dbReference type="ARBA" id="ARBA00022603"/>
    </source>
</evidence>
<dbReference type="EMBL" id="QSLJ01000001">
    <property type="protein sequence ID" value="RHF38572.1"/>
    <property type="molecule type" value="Genomic_DNA"/>
</dbReference>
<dbReference type="Gene3D" id="1.20.1260.30">
    <property type="match status" value="1"/>
</dbReference>
<evidence type="ECO:0000259" key="8">
    <source>
        <dbReference type="Pfam" id="PF02384"/>
    </source>
</evidence>
<evidence type="ECO:0000256" key="5">
    <source>
        <dbReference type="ARBA" id="ARBA00022691"/>
    </source>
</evidence>
<keyword evidence="4 10" id="KW-0808">Transferase</keyword>
<comment type="caution">
    <text evidence="10">The sequence shown here is derived from an EMBL/GenBank/DDBJ whole genome shotgun (WGS) entry which is preliminary data.</text>
</comment>
<dbReference type="RefSeq" id="WP_118102798.1">
    <property type="nucleotide sequence ID" value="NZ_CABJEU010000001.1"/>
</dbReference>
<evidence type="ECO:0000256" key="4">
    <source>
        <dbReference type="ARBA" id="ARBA00022679"/>
    </source>
</evidence>
<dbReference type="Pfam" id="PF02384">
    <property type="entry name" value="N6_Mtase"/>
    <property type="match status" value="1"/>
</dbReference>
<dbReference type="InterPro" id="IPR029063">
    <property type="entry name" value="SAM-dependent_MTases_sf"/>
</dbReference>
<evidence type="ECO:0000256" key="1">
    <source>
        <dbReference type="ARBA" id="ARBA00006594"/>
    </source>
</evidence>
<dbReference type="Pfam" id="PF12161">
    <property type="entry name" value="HsdM_N"/>
    <property type="match status" value="1"/>
</dbReference>
<evidence type="ECO:0000256" key="6">
    <source>
        <dbReference type="ARBA" id="ARBA00022747"/>
    </source>
</evidence>
<name>A0A414NFZ5_9ACTN</name>
<feature type="domain" description="DNA methylase adenine-specific" evidence="8">
    <location>
        <begin position="153"/>
        <end position="470"/>
    </location>
</feature>
<evidence type="ECO:0000313" key="10">
    <source>
        <dbReference type="EMBL" id="RHF38572.1"/>
    </source>
</evidence>
<evidence type="ECO:0000259" key="9">
    <source>
        <dbReference type="Pfam" id="PF12161"/>
    </source>
</evidence>
<comment type="similarity">
    <text evidence="1">Belongs to the N(4)/N(6)-methyltransferase family.</text>
</comment>
<dbReference type="Gene3D" id="3.40.50.150">
    <property type="entry name" value="Vaccinia Virus protein VP39"/>
    <property type="match status" value="1"/>
</dbReference>
<keyword evidence="5" id="KW-0949">S-adenosyl-L-methionine</keyword>
<accession>A0A414NFZ5</accession>
<dbReference type="InterPro" id="IPR051537">
    <property type="entry name" value="DNA_Adenine_Mtase"/>
</dbReference>
<feature type="domain" description="N6 adenine-specific DNA methyltransferase N-terminal" evidence="9">
    <location>
        <begin position="7"/>
        <end position="137"/>
    </location>
</feature>
<dbReference type="PANTHER" id="PTHR42933:SF3">
    <property type="entry name" value="TYPE I RESTRICTION ENZYME MJAVIII METHYLASE SUBUNIT"/>
    <property type="match status" value="1"/>
</dbReference>
<keyword evidence="3 10" id="KW-0489">Methyltransferase</keyword>
<dbReference type="AlphaFoldDB" id="A0A414NFZ5"/>
<dbReference type="GO" id="GO:0009007">
    <property type="term" value="F:site-specific DNA-methyltransferase (adenine-specific) activity"/>
    <property type="evidence" value="ECO:0007669"/>
    <property type="project" value="UniProtKB-EC"/>
</dbReference>
<organism evidence="10 11">
    <name type="scientific">Collinsella intestinalis</name>
    <dbReference type="NCBI Taxonomy" id="147207"/>
    <lineage>
        <taxon>Bacteria</taxon>
        <taxon>Bacillati</taxon>
        <taxon>Actinomycetota</taxon>
        <taxon>Coriobacteriia</taxon>
        <taxon>Coriobacteriales</taxon>
        <taxon>Coriobacteriaceae</taxon>
        <taxon>Collinsella</taxon>
    </lineage>
</organism>
<dbReference type="GO" id="GO:0009307">
    <property type="term" value="P:DNA restriction-modification system"/>
    <property type="evidence" value="ECO:0007669"/>
    <property type="project" value="UniProtKB-KW"/>
</dbReference>
<evidence type="ECO:0000256" key="2">
    <source>
        <dbReference type="ARBA" id="ARBA00011900"/>
    </source>
</evidence>
<proteinExistence type="inferred from homology"/>
<dbReference type="EC" id="2.1.1.72" evidence="2"/>
<sequence>MITGAAKNKVDAIWQKMWEGGITNPLDVISNLTYLMFMRSLDEKELEMERLENMLGVEQPHIFPEAFSNDRGEKIAGREIRWSSFKDKRAEDMYHIVDRFAFPFIKTLGGSTAFSKTMENATLGFPAGKPALLEKAVTGVEELLADYDEHIGDLGDLYEYMLSKLSTAGTNGQFRTPKHIRDLMVQLIDPKAGELVCDPACGTAGFLISTAEHIRKCYGSEMTADQWDAFAGTNGATPQFNGFEIDQTMLRISAMNLMLHGVDSPDVRYLDSISQKNAISSKYDVILANPPFTGSVDVEDIDKGLRAIVETKQTELLFVALFLRMLKLGGRCACIVPNGVLFRSNSKAYRQLRQQLVEDHKLEAIIYLPSGVFKPYSGVSTAILVFTKTNAGGTDNVWLYNMEADGYTLDDKRDPDEKNNDIPDIIERWANLGDESERERTEKSFLVPKQEIVDNEYDFSFNKYTKTEYERIEYPPTSEILAELDELNAQFAAGLAELHKMLEGDL</sequence>
<dbReference type="InterPro" id="IPR003356">
    <property type="entry name" value="DNA_methylase_A-5"/>
</dbReference>
<dbReference type="PROSITE" id="PS00092">
    <property type="entry name" value="N6_MTASE"/>
    <property type="match status" value="1"/>
</dbReference>